<dbReference type="Pfam" id="PF13731">
    <property type="entry name" value="WxL"/>
    <property type="match status" value="1"/>
</dbReference>
<evidence type="ECO:0000259" key="2">
    <source>
        <dbReference type="Pfam" id="PF13731"/>
    </source>
</evidence>
<dbReference type="InterPro" id="IPR027994">
    <property type="entry name" value="WxL_dom"/>
</dbReference>
<proteinExistence type="predicted"/>
<reference evidence="3" key="1">
    <citation type="submission" date="2019-10" db="EMBL/GenBank/DDBJ databases">
        <title>Malate fermentation in French cider.</title>
        <authorList>
            <person name="Cousin F.J."/>
            <person name="Medina Fernandez S."/>
            <person name="Misery B."/>
            <person name="Laplace J.-M."/>
            <person name="Cretenet M."/>
        </authorList>
    </citation>
    <scope>NUCLEOTIDE SEQUENCE</scope>
    <source>
        <strain evidence="3">UCMA15901</strain>
    </source>
</reference>
<name>A0AAP5TDB4_9LACO</name>
<dbReference type="AlphaFoldDB" id="A0AAP5TDB4"/>
<feature type="domain" description="WxL" evidence="2">
    <location>
        <begin position="248"/>
        <end position="396"/>
    </location>
</feature>
<feature type="compositionally biased region" description="Low complexity" evidence="1">
    <location>
        <begin position="48"/>
        <end position="111"/>
    </location>
</feature>
<dbReference type="EMBL" id="WERX01000017">
    <property type="protein sequence ID" value="MDV7694453.1"/>
    <property type="molecule type" value="Genomic_DNA"/>
</dbReference>
<comment type="caution">
    <text evidence="3">The sequence shown here is derived from an EMBL/GenBank/DDBJ whole genome shotgun (WGS) entry which is preliminary data.</text>
</comment>
<accession>A0AAP5TDB4</accession>
<organism evidence="3 4">
    <name type="scientific">Pediococcus parvulus</name>
    <dbReference type="NCBI Taxonomy" id="54062"/>
    <lineage>
        <taxon>Bacteria</taxon>
        <taxon>Bacillati</taxon>
        <taxon>Bacillota</taxon>
        <taxon>Bacilli</taxon>
        <taxon>Lactobacillales</taxon>
        <taxon>Lactobacillaceae</taxon>
        <taxon>Pediococcus</taxon>
    </lineage>
</organism>
<evidence type="ECO:0000313" key="3">
    <source>
        <dbReference type="EMBL" id="MDV7694453.1"/>
    </source>
</evidence>
<dbReference type="Proteomes" id="UP001275867">
    <property type="component" value="Unassembled WGS sequence"/>
</dbReference>
<feature type="region of interest" description="Disordered" evidence="1">
    <location>
        <begin position="48"/>
        <end position="118"/>
    </location>
</feature>
<evidence type="ECO:0000313" key="4">
    <source>
        <dbReference type="Proteomes" id="UP001275867"/>
    </source>
</evidence>
<gene>
    <name evidence="3" type="ORF">GA842_06110</name>
</gene>
<evidence type="ECO:0000256" key="1">
    <source>
        <dbReference type="SAM" id="MobiDB-lite"/>
    </source>
</evidence>
<protein>
    <recommendedName>
        <fullName evidence="2">WxL domain-containing protein</fullName>
    </recommendedName>
</protein>
<sequence>MNLTLTPKTSKNFVIKLIAQSAGEFSISILDSKQALTSNVVQIGAQAEASSAESTSSSSSLPSTADESKNSVSSSSVEKVESSSSQAISSAEDSSSQVSSSAESSSTEASSNAKTTSGKSARTIVNANIKLDQAVNNINISYIYRYASDTDQALTGYIQDPDKEKITVTYTLTKLSGNGATPPQNGVVQTLGTFTTDGANAKTAFSYSLLANKFAAWTTNSVGSVYVLRVMFAGTGGQKSFNIRIVYTDGLLSLTAPSNIDFGSDLNAEFTGNPIYMGKVATGSQALEVTDTRKIPTGYPINGWNLTVALKKQMTGVTTKGVLTNSLHYIYKGTDNTLSSASSPVMSLTTGTPGKTTPVSAMWDSKNGIAFEPTAGQPVAGEQYTGAVTWTLQDAPVNQ</sequence>